<comment type="caution">
    <text evidence="1">The sequence shown here is derived from an EMBL/GenBank/DDBJ whole genome shotgun (WGS) entry which is preliminary data.</text>
</comment>
<dbReference type="EMBL" id="VORO01000020">
    <property type="protein sequence ID" value="TXD87764.1"/>
    <property type="molecule type" value="Genomic_DNA"/>
</dbReference>
<protein>
    <submittedName>
        <fullName evidence="1">Uncharacterized protein</fullName>
    </submittedName>
</protein>
<reference evidence="1 2" key="1">
    <citation type="submission" date="2019-08" db="EMBL/GenBank/DDBJ databases">
        <title>Genomes of Subsaximicrobium wynnwilliamsii strains.</title>
        <authorList>
            <person name="Bowman J.P."/>
        </authorList>
    </citation>
    <scope>NUCLEOTIDE SEQUENCE [LARGE SCALE GENOMIC DNA]</scope>
    <source>
        <strain evidence="1 2">2-80-2</strain>
    </source>
</reference>
<organism evidence="1 2">
    <name type="scientific">Subsaximicrobium wynnwilliamsii</name>
    <dbReference type="NCBI Taxonomy" id="291179"/>
    <lineage>
        <taxon>Bacteria</taxon>
        <taxon>Pseudomonadati</taxon>
        <taxon>Bacteroidota</taxon>
        <taxon>Flavobacteriia</taxon>
        <taxon>Flavobacteriales</taxon>
        <taxon>Flavobacteriaceae</taxon>
        <taxon>Subsaximicrobium</taxon>
    </lineage>
</organism>
<dbReference type="InterPro" id="IPR026487">
    <property type="entry name" value="CHP04141"/>
</dbReference>
<sequence length="102" mass="12008">MKKTHKLSVFLLKPYVKKFKDAIKEEVRDYYEYKIKKQTEADGLIIIGSTRSNSPSWEQLLQQGVEKKIITLQNASNRAVLFFRVKERIFVITFGYGKHIIK</sequence>
<accession>A0A5C6ZEZ6</accession>
<dbReference type="Proteomes" id="UP000321578">
    <property type="component" value="Unassembled WGS sequence"/>
</dbReference>
<gene>
    <name evidence="1" type="ORF">ESY86_15750</name>
</gene>
<dbReference type="AlphaFoldDB" id="A0A5C6ZEZ6"/>
<evidence type="ECO:0000313" key="2">
    <source>
        <dbReference type="Proteomes" id="UP000321578"/>
    </source>
</evidence>
<dbReference type="Pfam" id="PF19614">
    <property type="entry name" value="DUF6119"/>
    <property type="match status" value="1"/>
</dbReference>
<dbReference type="OrthoDB" id="6401683at2"/>
<proteinExistence type="predicted"/>
<keyword evidence="2" id="KW-1185">Reference proteome</keyword>
<evidence type="ECO:0000313" key="1">
    <source>
        <dbReference type="EMBL" id="TXD87764.1"/>
    </source>
</evidence>
<dbReference type="NCBIfam" id="TIGR04141">
    <property type="entry name" value="TIGR04141 family sporadically distributed protein"/>
    <property type="match status" value="1"/>
</dbReference>
<name>A0A5C6ZEZ6_9FLAO</name>